<sequence>MMLQLQIYLAAHLLFAVGLLVAAVVRLRQPQAGLVEWGNDALLIGALFTLAIVAVPFLG</sequence>
<keyword evidence="1" id="KW-1133">Transmembrane helix</keyword>
<protein>
    <submittedName>
        <fullName evidence="2">Uncharacterized protein</fullName>
    </submittedName>
</protein>
<comment type="caution">
    <text evidence="2">The sequence shown here is derived from an EMBL/GenBank/DDBJ whole genome shotgun (WGS) entry which is preliminary data.</text>
</comment>
<keyword evidence="1" id="KW-0472">Membrane</keyword>
<organism evidence="2 3">
    <name type="scientific">Rhodocista pekingensis</name>
    <dbReference type="NCBI Taxonomy" id="201185"/>
    <lineage>
        <taxon>Bacteria</taxon>
        <taxon>Pseudomonadati</taxon>
        <taxon>Pseudomonadota</taxon>
        <taxon>Alphaproteobacteria</taxon>
        <taxon>Rhodospirillales</taxon>
        <taxon>Azospirillaceae</taxon>
        <taxon>Rhodocista</taxon>
    </lineage>
</organism>
<gene>
    <name evidence="2" type="ORF">ACFQPS_13520</name>
</gene>
<dbReference type="Proteomes" id="UP001596456">
    <property type="component" value="Unassembled WGS sequence"/>
</dbReference>
<keyword evidence="3" id="KW-1185">Reference proteome</keyword>
<evidence type="ECO:0000313" key="3">
    <source>
        <dbReference type="Proteomes" id="UP001596456"/>
    </source>
</evidence>
<keyword evidence="1" id="KW-0812">Transmembrane</keyword>
<name>A0ABW2KVU9_9PROT</name>
<feature type="transmembrane region" description="Helical" evidence="1">
    <location>
        <begin position="37"/>
        <end position="58"/>
    </location>
</feature>
<proteinExistence type="predicted"/>
<evidence type="ECO:0000313" key="2">
    <source>
        <dbReference type="EMBL" id="MFC7334186.1"/>
    </source>
</evidence>
<dbReference type="RefSeq" id="WP_377359761.1">
    <property type="nucleotide sequence ID" value="NZ_JBHTCM010000012.1"/>
</dbReference>
<evidence type="ECO:0000256" key="1">
    <source>
        <dbReference type="SAM" id="Phobius"/>
    </source>
</evidence>
<dbReference type="EMBL" id="JBHTCM010000012">
    <property type="protein sequence ID" value="MFC7334186.1"/>
    <property type="molecule type" value="Genomic_DNA"/>
</dbReference>
<accession>A0ABW2KVU9</accession>
<feature type="transmembrane region" description="Helical" evidence="1">
    <location>
        <begin position="6"/>
        <end position="25"/>
    </location>
</feature>
<reference evidence="3" key="1">
    <citation type="journal article" date="2019" name="Int. J. Syst. Evol. Microbiol.">
        <title>The Global Catalogue of Microorganisms (GCM) 10K type strain sequencing project: providing services to taxonomists for standard genome sequencing and annotation.</title>
        <authorList>
            <consortium name="The Broad Institute Genomics Platform"/>
            <consortium name="The Broad Institute Genome Sequencing Center for Infectious Disease"/>
            <person name="Wu L."/>
            <person name="Ma J."/>
        </authorList>
    </citation>
    <scope>NUCLEOTIDE SEQUENCE [LARGE SCALE GENOMIC DNA]</scope>
    <source>
        <strain evidence="3">CGMCC 1.16275</strain>
    </source>
</reference>